<dbReference type="RefSeq" id="WP_318647696.1">
    <property type="nucleotide sequence ID" value="NZ_CP137852.1"/>
</dbReference>
<organism evidence="1 2">
    <name type="scientific">Sediminicoccus rosea</name>
    <dbReference type="NCBI Taxonomy" id="1225128"/>
    <lineage>
        <taxon>Bacteria</taxon>
        <taxon>Pseudomonadati</taxon>
        <taxon>Pseudomonadota</taxon>
        <taxon>Alphaproteobacteria</taxon>
        <taxon>Acetobacterales</taxon>
        <taxon>Roseomonadaceae</taxon>
        <taxon>Sediminicoccus</taxon>
    </lineage>
</organism>
<accession>A0ABZ0PDM5</accession>
<gene>
    <name evidence="1" type="ORF">R9Z33_16680</name>
</gene>
<sequence>MPFHEMPSDGFEAMTVSLLDKEPGVVSATLYRTARQLQYGIDVLARRQDGTIEVASCKCYAAVDKGELKEWSDDFLKHWDGHWKDQKVRRFTLVVAANVHSAQRDAEVQQERERFLQIGVEYEVWAPHQIQEKLRPHSGIVAQHLGMEHLERVCGVVSAPFNMLSAASAVPNGPSAAALDDLRRLISQSVGHRLDHLLARFRTGEVSATAAALQEIRGGTEWDALEAGTKARVLRLQASIFLHAGHDAAASTLADEADALEPQTEPRLRAVLTYRRAGASAALEVLGDPTSQDGAHLRAALLLDQGKVAAAGAVLADHQAVEADHAETLRLRALVSLMEGSRETALRFADAAHAAAPGSPATMRVAAIAHYAVALSPAFGPEHTIQPNPVPLDLVREDATSRGHILRALEILDAMGRKELDASERRETEVFALACLCNLRDRSADAAAHLKRMLSADPAWVAAAHWGLARGLPLDRGALRDAIQDRIVRGDADADGVILLALLEASDGRVGEAIAILEASTAFPTPEALAIRDGWLWKLRRTQPGADEGADEPDAIYLERTVEAASSSGDWSAAEALLGRLAAQTGRPDPLMLPLAQALAASARWTAILRHRDALLALGTSEPVRVIVYAAVHGGEPRTALDILRLHREVFPGGRLPSDLARLEVDALAGVGNQAGAIRNAVLLASAESSTVEDQLMAVAAHVRAGDVRAAVPFAEAARRSGRLAPLHAIQLAQAIAPADQAVATSLLQHALTGPIEPELAPGAISLAFRLGLERQAAPLLAGVMPLGDQPGSGVWTVDMESLEDFLRHQHEVAERLSRMHRSGDVPVHLAADRGGSNLARLYLLEDEGQEGRGGYPMLTLHGSRSARNVESPELGDGPVHVDVTALLIADQLGLIDLLERMAGRVLLPPSLPHALLQMEEKLRPHQPANLAAMREVAHLAGTTTVGILSRETTPTGQELGGLRGDGGLGQWFLDFDRDHDDPPRSIPHAGMGTLNLRGMADALLAEGAIDPDVHRAALDRLGRAGDRPAIGTPARHDQVVLADFVAVELSAAGILASAARIFRLLLGDDALQAIRAEIGRAEEREVHANRLAILRARIARNLVAGTFSTLPSAEREDADNAGPTTRCLVELLRAPGTEGGITWIDDRYITAHGLCGANRVFDTTAMLEALAQAEWITPGQRWTAQLLLREANVLFVPITADEVMHHLRAAPVRDDAVVETAALATLRRYVAKALAAATDLDIRPVLAGTGPGEMPFLLALRRLVEDTLLAIWTADEGTIEEREIRSSWVWSSLRVDQLPDLGLPGTAPGSWRSLLTLGYAALLANGVHILLQVKGADQRGRLQAYMAWVGGAAVPPWITADDVFAKDVADILAGMLTGLGDESEGGRKLGREGRKTVQALLGEVVMNVPEPFHDHLLALPVLCRAAGISRSEVIMVGGLRFIPSSLWKAVEAALAGGRASVKTSDGRGTLRLKTRQGRATGLALSGALEGVLDDPALGLLSRDRAVRLRTARTILDGLGMAPADAAAAVEKLAAAERLADRMDAATRLRQASIHARRRDLQERLRSRATIPWSDFGPPDPGSLLRYVGLLPNSGTPEGDRFADAARRLVRDFGTAEAVRRLASLPIPLSDELLASIRALPMHDRADLLVDLGGAASTPVQRLHCLRIHRDLRGAGIGDRDAFAEALRALPALWDAHARLFLVLLKQFGEELQPDGPTSRGLSAEEAIVASWMHADHVTRSILAAGSEPVEAARRLSGRRVRREAARAVLFRQGYDNAAAAPASMTSEGLLFHGLGYALGTEQPREDALPDVHLLDGLLDILSAGTGDRRMPAPWIYADREGARDVLGTWFRERPSWLFPEEVGVTTEAARITVGSALGELNVVQAGQARLWLVLSIVARPHLDEERRGIAAKAVSALDLRKLGENDSEIGMVALRCAAELAQASGNDAARSAFEEKLACYAEWLAERRGGRLLPGDKEDVVLNMVEAAAACSRSDSTADGFDRFGRLMIALATAWPSIAPHVRDVIGSLASDAHPTTSAPIQDAWLKLRAMN</sequence>
<evidence type="ECO:0000313" key="2">
    <source>
        <dbReference type="Proteomes" id="UP001305521"/>
    </source>
</evidence>
<reference evidence="1 2" key="1">
    <citation type="submission" date="2023-11" db="EMBL/GenBank/DDBJ databases">
        <title>Arctic aerobic anoxygenic photoheterotroph Sediminicoccus rosea KRV36 adapts its photosynthesis to long days of polar summer.</title>
        <authorList>
            <person name="Tomasch J."/>
            <person name="Kopejtka K."/>
            <person name="Bily T."/>
            <person name="Gardiner A.T."/>
            <person name="Gardian Z."/>
            <person name="Shivaramu S."/>
            <person name="Koblizek M."/>
            <person name="Engelhardt F."/>
            <person name="Kaftan D."/>
        </authorList>
    </citation>
    <scope>NUCLEOTIDE SEQUENCE [LARGE SCALE GENOMIC DNA]</scope>
    <source>
        <strain evidence="1 2">R-30</strain>
    </source>
</reference>
<proteinExistence type="predicted"/>
<dbReference type="InterPro" id="IPR011990">
    <property type="entry name" value="TPR-like_helical_dom_sf"/>
</dbReference>
<dbReference type="SUPFAM" id="SSF48452">
    <property type="entry name" value="TPR-like"/>
    <property type="match status" value="1"/>
</dbReference>
<protein>
    <submittedName>
        <fullName evidence="1">Uncharacterized protein</fullName>
    </submittedName>
</protein>
<dbReference type="Proteomes" id="UP001305521">
    <property type="component" value="Chromosome"/>
</dbReference>
<keyword evidence="2" id="KW-1185">Reference proteome</keyword>
<evidence type="ECO:0000313" key="1">
    <source>
        <dbReference type="EMBL" id="WPB83739.1"/>
    </source>
</evidence>
<dbReference type="EMBL" id="CP137852">
    <property type="protein sequence ID" value="WPB83739.1"/>
    <property type="molecule type" value="Genomic_DNA"/>
</dbReference>
<name>A0ABZ0PDM5_9PROT</name>